<dbReference type="InterPro" id="IPR002068">
    <property type="entry name" value="A-crystallin/Hsp20_dom"/>
</dbReference>
<dbReference type="Pfam" id="PF00011">
    <property type="entry name" value="HSP20"/>
    <property type="match status" value="1"/>
</dbReference>
<gene>
    <name evidence="9" type="ORF">glysoja_030401</name>
</gene>
<feature type="transmembrane region" description="Helical" evidence="7">
    <location>
        <begin position="356"/>
        <end position="376"/>
    </location>
</feature>
<accession>A0A0B2R3I2</accession>
<dbReference type="PANTHER" id="PTHR43670">
    <property type="entry name" value="HEAT SHOCK PROTEIN 26"/>
    <property type="match status" value="1"/>
</dbReference>
<feature type="region of interest" description="Disordered" evidence="6">
    <location>
        <begin position="249"/>
        <end position="269"/>
    </location>
</feature>
<dbReference type="PROSITE" id="PS01031">
    <property type="entry name" value="SHSP"/>
    <property type="match status" value="1"/>
</dbReference>
<sequence>MAASGPRPPRTRTTRGPSIRPVYETFEPKSEMKEKEEAYFLHIYLPGFVKEKIKINFVGSSRVVRVVGERPLGGNRISNFEQAYPVPENCEVGKLQGKYELGTLIITMPKKPIISQVSPKAKVETTPRIGPTPLISPPKKSIPDQLPKPKEVVAKEAMPPKSPIISRMEQVEKSYGDKTRPQHVQEETMVKSTAIASTPRKETGKYQKGHEEIEPKPTSTMGFGKQIEYKNEEANKQNDITTYIEKVKEKQNKDREYEKLHERRKQDQKYVDHNVVLKEREIKTTRPKETVSSSTPPKAHQKGKETSTTIIDKGKRRTEEDEIYTIGKGIKEVVASASEVVTKIGEGNLDDEEKPLVANMGAAILVIVALGAYVTYKFTSASSRA</sequence>
<dbReference type="CDD" id="cd06464">
    <property type="entry name" value="ACD_sHsps-like"/>
    <property type="match status" value="1"/>
</dbReference>
<dbReference type="AlphaFoldDB" id="A0A0B2R3I2"/>
<keyword evidence="3" id="KW-0611">Plant defense</keyword>
<proteinExistence type="inferred from homology"/>
<name>A0A0B2R3I2_GLYSO</name>
<evidence type="ECO:0000256" key="1">
    <source>
        <dbReference type="ARBA" id="ARBA00004162"/>
    </source>
</evidence>
<feature type="domain" description="SHSP" evidence="8">
    <location>
        <begin position="21"/>
        <end position="126"/>
    </location>
</feature>
<feature type="region of interest" description="Disordered" evidence="6">
    <location>
        <begin position="1"/>
        <end position="20"/>
    </location>
</feature>
<organism evidence="9">
    <name type="scientific">Glycine soja</name>
    <name type="common">Wild soybean</name>
    <dbReference type="NCBI Taxonomy" id="3848"/>
    <lineage>
        <taxon>Eukaryota</taxon>
        <taxon>Viridiplantae</taxon>
        <taxon>Streptophyta</taxon>
        <taxon>Embryophyta</taxon>
        <taxon>Tracheophyta</taxon>
        <taxon>Spermatophyta</taxon>
        <taxon>Magnoliopsida</taxon>
        <taxon>eudicotyledons</taxon>
        <taxon>Gunneridae</taxon>
        <taxon>Pentapetalae</taxon>
        <taxon>rosids</taxon>
        <taxon>fabids</taxon>
        <taxon>Fabales</taxon>
        <taxon>Fabaceae</taxon>
        <taxon>Papilionoideae</taxon>
        <taxon>50 kb inversion clade</taxon>
        <taxon>NPAAA clade</taxon>
        <taxon>indigoferoid/millettioid clade</taxon>
        <taxon>Phaseoleae</taxon>
        <taxon>Glycine</taxon>
        <taxon>Glycine subgen. Soja</taxon>
    </lineage>
</organism>
<feature type="compositionally biased region" description="Basic and acidic residues" evidence="6">
    <location>
        <begin position="199"/>
        <end position="215"/>
    </location>
</feature>
<evidence type="ECO:0000256" key="7">
    <source>
        <dbReference type="SAM" id="Phobius"/>
    </source>
</evidence>
<reference evidence="9" key="1">
    <citation type="submission" date="2014-07" db="EMBL/GenBank/DDBJ databases">
        <title>Identification of a novel salt tolerance gene in wild soybean by whole-genome sequencing.</title>
        <authorList>
            <person name="Lam H.-M."/>
            <person name="Qi X."/>
            <person name="Li M.-W."/>
            <person name="Liu X."/>
            <person name="Xie M."/>
            <person name="Ni M."/>
            <person name="Xu X."/>
        </authorList>
    </citation>
    <scope>NUCLEOTIDE SEQUENCE [LARGE SCALE GENOMIC DNA]</scope>
    <source>
        <tissue evidence="9">Root</tissue>
    </source>
</reference>
<dbReference type="Proteomes" id="UP000053555">
    <property type="component" value="Unassembled WGS sequence"/>
</dbReference>
<evidence type="ECO:0000256" key="2">
    <source>
        <dbReference type="ARBA" id="ARBA00022475"/>
    </source>
</evidence>
<keyword evidence="2" id="KW-1003">Cell membrane</keyword>
<evidence type="ECO:0000313" key="9">
    <source>
        <dbReference type="EMBL" id="KHN26447.1"/>
    </source>
</evidence>
<evidence type="ECO:0000256" key="4">
    <source>
        <dbReference type="PROSITE-ProRule" id="PRU00285"/>
    </source>
</evidence>
<evidence type="ECO:0000256" key="5">
    <source>
        <dbReference type="RuleBase" id="RU003616"/>
    </source>
</evidence>
<dbReference type="EMBL" id="KN653883">
    <property type="protein sequence ID" value="KHN26447.1"/>
    <property type="molecule type" value="Genomic_DNA"/>
</dbReference>
<evidence type="ECO:0000256" key="3">
    <source>
        <dbReference type="ARBA" id="ARBA00022821"/>
    </source>
</evidence>
<dbReference type="PANTHER" id="PTHR43670:SF127">
    <property type="entry name" value="HSP20_ALPHA CRYSTALLIN FAMILY PROTEIN"/>
    <property type="match status" value="1"/>
</dbReference>
<dbReference type="GO" id="GO:0005886">
    <property type="term" value="C:plasma membrane"/>
    <property type="evidence" value="ECO:0007669"/>
    <property type="project" value="UniProtKB-SubCell"/>
</dbReference>
<feature type="region of interest" description="Disordered" evidence="6">
    <location>
        <begin position="282"/>
        <end position="318"/>
    </location>
</feature>
<comment type="subcellular location">
    <subcellularLocation>
        <location evidence="1">Cell membrane</location>
        <topology evidence="1">Single-pass membrane protein</topology>
    </subcellularLocation>
</comment>
<dbReference type="InterPro" id="IPR008978">
    <property type="entry name" value="HSP20-like_chaperone"/>
</dbReference>
<evidence type="ECO:0000256" key="6">
    <source>
        <dbReference type="SAM" id="MobiDB-lite"/>
    </source>
</evidence>
<keyword evidence="7" id="KW-1133">Transmembrane helix</keyword>
<evidence type="ECO:0000259" key="8">
    <source>
        <dbReference type="PROSITE" id="PS01031"/>
    </source>
</evidence>
<protein>
    <recommendedName>
        <fullName evidence="8">SHSP domain-containing protein</fullName>
    </recommendedName>
</protein>
<feature type="region of interest" description="Disordered" evidence="6">
    <location>
        <begin position="197"/>
        <end position="222"/>
    </location>
</feature>
<keyword evidence="7" id="KW-0812">Transmembrane</keyword>
<dbReference type="GO" id="GO:0034605">
    <property type="term" value="P:cellular response to heat"/>
    <property type="evidence" value="ECO:0007669"/>
    <property type="project" value="TreeGrafter"/>
</dbReference>
<dbReference type="GO" id="GO:0006952">
    <property type="term" value="P:defense response"/>
    <property type="evidence" value="ECO:0007669"/>
    <property type="project" value="UniProtKB-KW"/>
</dbReference>
<dbReference type="Gene3D" id="2.60.40.790">
    <property type="match status" value="1"/>
</dbReference>
<comment type="similarity">
    <text evidence="4 5">Belongs to the small heat shock protein (HSP20) family.</text>
</comment>
<keyword evidence="7" id="KW-0472">Membrane</keyword>
<feature type="region of interest" description="Disordered" evidence="6">
    <location>
        <begin position="118"/>
        <end position="146"/>
    </location>
</feature>
<dbReference type="SUPFAM" id="SSF49764">
    <property type="entry name" value="HSP20-like chaperones"/>
    <property type="match status" value="1"/>
</dbReference>